<keyword evidence="2" id="KW-1185">Reference proteome</keyword>
<name>A0A9N8ZN25_9GLOM</name>
<proteinExistence type="predicted"/>
<dbReference type="EMBL" id="CAJVPS010000655">
    <property type="protein sequence ID" value="CAG8501361.1"/>
    <property type="molecule type" value="Genomic_DNA"/>
</dbReference>
<evidence type="ECO:0000313" key="2">
    <source>
        <dbReference type="Proteomes" id="UP000789508"/>
    </source>
</evidence>
<dbReference type="Proteomes" id="UP000789508">
    <property type="component" value="Unassembled WGS sequence"/>
</dbReference>
<dbReference type="AlphaFoldDB" id="A0A9N8ZN25"/>
<sequence length="175" mass="20082">MYTGTAQANSNMPSSLSKYNSIHTNAPNLPCPWPACTFGAVAIEEICNHFVCSHCDNNVPRHDSSNFVDDEYLENQETVKTNIDVDDPSLLFGISNHEIELLKEELNEKVYKVRLNEDEQQKHLEMNGSKNFAETDIVKKIEYLLAENNYLRRTVVKYKEENIVLKEKTNSLDLQ</sequence>
<gene>
    <name evidence="1" type="ORF">ALEPTO_LOCUS3500</name>
</gene>
<accession>A0A9N8ZN25</accession>
<organism evidence="1 2">
    <name type="scientific">Ambispora leptoticha</name>
    <dbReference type="NCBI Taxonomy" id="144679"/>
    <lineage>
        <taxon>Eukaryota</taxon>
        <taxon>Fungi</taxon>
        <taxon>Fungi incertae sedis</taxon>
        <taxon>Mucoromycota</taxon>
        <taxon>Glomeromycotina</taxon>
        <taxon>Glomeromycetes</taxon>
        <taxon>Archaeosporales</taxon>
        <taxon>Ambisporaceae</taxon>
        <taxon>Ambispora</taxon>
    </lineage>
</organism>
<reference evidence="1" key="1">
    <citation type="submission" date="2021-06" db="EMBL/GenBank/DDBJ databases">
        <authorList>
            <person name="Kallberg Y."/>
            <person name="Tangrot J."/>
            <person name="Rosling A."/>
        </authorList>
    </citation>
    <scope>NUCLEOTIDE SEQUENCE</scope>
    <source>
        <strain evidence="1">FL130A</strain>
    </source>
</reference>
<protein>
    <submittedName>
        <fullName evidence="1">5624_t:CDS:1</fullName>
    </submittedName>
</protein>
<evidence type="ECO:0000313" key="1">
    <source>
        <dbReference type="EMBL" id="CAG8501361.1"/>
    </source>
</evidence>
<comment type="caution">
    <text evidence="1">The sequence shown here is derived from an EMBL/GenBank/DDBJ whole genome shotgun (WGS) entry which is preliminary data.</text>
</comment>